<evidence type="ECO:0000313" key="1">
    <source>
        <dbReference type="EMBL" id="OES26267.1"/>
    </source>
</evidence>
<reference evidence="1 2" key="1">
    <citation type="submission" date="2016-09" db="EMBL/GenBank/DDBJ databases">
        <title>Draft Genome Sequence of four Alteromonas macleodii strains isolated from copper coupons and grown long-term at elevated copper levels.</title>
        <authorList>
            <person name="Cusick K."/>
            <person name="Dale J."/>
            <person name="Little B."/>
            <person name="Biffinger J."/>
        </authorList>
    </citation>
    <scope>NUCLEOTIDE SEQUENCE [LARGE SCALE GENOMIC DNA]</scope>
    <source>
        <strain evidence="1 2">KCP01</strain>
    </source>
</reference>
<keyword evidence="2" id="KW-1185">Reference proteome</keyword>
<evidence type="ECO:0000313" key="2">
    <source>
        <dbReference type="Proteomes" id="UP000095392"/>
    </source>
</evidence>
<sequence length="46" mass="5116">MTDTAGSTRLGQCASEVCLLMTPNYAFTYCHSKHWLMIQSDGMLCV</sequence>
<gene>
    <name evidence="1" type="ORF">BFV95_4083</name>
</gene>
<dbReference type="EMBL" id="MIPY01000035">
    <property type="protein sequence ID" value="OES26267.1"/>
    <property type="molecule type" value="Genomic_DNA"/>
</dbReference>
<protein>
    <submittedName>
        <fullName evidence="1">Uncharacterized protein</fullName>
    </submittedName>
</protein>
<name>A0AB36FSH7_ALTMA</name>
<dbReference type="AlphaFoldDB" id="A0AB36FSH7"/>
<proteinExistence type="predicted"/>
<comment type="caution">
    <text evidence="1">The sequence shown here is derived from an EMBL/GenBank/DDBJ whole genome shotgun (WGS) entry which is preliminary data.</text>
</comment>
<dbReference type="Proteomes" id="UP000095392">
    <property type="component" value="Unassembled WGS sequence"/>
</dbReference>
<accession>A0AB36FSH7</accession>
<organism evidence="1 2">
    <name type="scientific">Alteromonas macleodii</name>
    <name type="common">Pseudoalteromonas macleodii</name>
    <dbReference type="NCBI Taxonomy" id="28108"/>
    <lineage>
        <taxon>Bacteria</taxon>
        <taxon>Pseudomonadati</taxon>
        <taxon>Pseudomonadota</taxon>
        <taxon>Gammaproteobacteria</taxon>
        <taxon>Alteromonadales</taxon>
        <taxon>Alteromonadaceae</taxon>
        <taxon>Alteromonas/Salinimonas group</taxon>
        <taxon>Alteromonas</taxon>
    </lineage>
</organism>